<evidence type="ECO:0000256" key="1">
    <source>
        <dbReference type="ARBA" id="ARBA00004651"/>
    </source>
</evidence>
<feature type="transmembrane region" description="Helical" evidence="9">
    <location>
        <begin position="365"/>
        <end position="387"/>
    </location>
</feature>
<evidence type="ECO:0000256" key="9">
    <source>
        <dbReference type="RuleBase" id="RU362122"/>
    </source>
</evidence>
<dbReference type="Proteomes" id="UP000005413">
    <property type="component" value="Unassembled WGS sequence"/>
</dbReference>
<evidence type="ECO:0000313" key="11">
    <source>
        <dbReference type="Proteomes" id="UP000005413"/>
    </source>
</evidence>
<dbReference type="PRINTS" id="PR01988">
    <property type="entry name" value="EXPORTERBACE"/>
</dbReference>
<dbReference type="GO" id="GO:0015818">
    <property type="term" value="P:isoleucine transport"/>
    <property type="evidence" value="ECO:0007669"/>
    <property type="project" value="TreeGrafter"/>
</dbReference>
<name>G5JLA9_9STAP</name>
<dbReference type="Pfam" id="PF05525">
    <property type="entry name" value="Branch_AA_trans"/>
    <property type="match status" value="1"/>
</dbReference>
<evidence type="ECO:0000256" key="3">
    <source>
        <dbReference type="ARBA" id="ARBA00022448"/>
    </source>
</evidence>
<evidence type="ECO:0000256" key="5">
    <source>
        <dbReference type="ARBA" id="ARBA00022692"/>
    </source>
</evidence>
<dbReference type="RefSeq" id="WP_002464959.1">
    <property type="nucleotide sequence ID" value="NZ_AEUN01000508.1"/>
</dbReference>
<keyword evidence="5 9" id="KW-0812">Transmembrane</keyword>
<evidence type="ECO:0000313" key="10">
    <source>
        <dbReference type="EMBL" id="EHJ07026.1"/>
    </source>
</evidence>
<evidence type="ECO:0000256" key="7">
    <source>
        <dbReference type="ARBA" id="ARBA00022989"/>
    </source>
</evidence>
<evidence type="ECO:0000256" key="2">
    <source>
        <dbReference type="ARBA" id="ARBA00008540"/>
    </source>
</evidence>
<feature type="transmembrane region" description="Helical" evidence="9">
    <location>
        <begin position="312"/>
        <end position="332"/>
    </location>
</feature>
<feature type="transmembrane region" description="Helical" evidence="9">
    <location>
        <begin position="5"/>
        <end position="24"/>
    </location>
</feature>
<dbReference type="OrthoDB" id="9783920at2"/>
<comment type="caution">
    <text evidence="10">The sequence shown here is derived from an EMBL/GenBank/DDBJ whole genome shotgun (WGS) entry which is preliminary data.</text>
</comment>
<dbReference type="GO" id="GO:0015190">
    <property type="term" value="F:L-leucine transmembrane transporter activity"/>
    <property type="evidence" value="ECO:0007669"/>
    <property type="project" value="TreeGrafter"/>
</dbReference>
<keyword evidence="7 9" id="KW-1133">Transmembrane helix</keyword>
<reference evidence="10 11" key="1">
    <citation type="journal article" date="2012" name="BMC Genomics">
        <title>Comparative genomic analysis of the genus Staphylococcus including Staphylococcus aureus and its newly described sister species Staphylococcus simiae.</title>
        <authorList>
            <person name="Suzuki H."/>
            <person name="Lefebure T."/>
            <person name="Pavinski Bitar P."/>
            <person name="Stanhope M.J."/>
        </authorList>
    </citation>
    <scope>NUCLEOTIDE SEQUENCE [LARGE SCALE GENOMIC DNA]</scope>
    <source>
        <strain evidence="10 11">CCM 7213</strain>
    </source>
</reference>
<dbReference type="GO" id="GO:0005886">
    <property type="term" value="C:plasma membrane"/>
    <property type="evidence" value="ECO:0007669"/>
    <property type="project" value="UniProtKB-SubCell"/>
</dbReference>
<dbReference type="PATRIC" id="fig|911238.3.peg.2013"/>
<gene>
    <name evidence="10" type="ORF">SS7213T_11380</name>
</gene>
<keyword evidence="8 9" id="KW-0472">Membrane</keyword>
<keyword evidence="11" id="KW-1185">Reference proteome</keyword>
<keyword evidence="4" id="KW-1003">Cell membrane</keyword>
<feature type="transmembrane region" description="Helical" evidence="9">
    <location>
        <begin position="275"/>
        <end position="300"/>
    </location>
</feature>
<feature type="transmembrane region" description="Helical" evidence="9">
    <location>
        <begin position="36"/>
        <end position="61"/>
    </location>
</feature>
<dbReference type="GO" id="GO:0015188">
    <property type="term" value="F:L-isoleucine transmembrane transporter activity"/>
    <property type="evidence" value="ECO:0007669"/>
    <property type="project" value="TreeGrafter"/>
</dbReference>
<dbReference type="AlphaFoldDB" id="G5JLA9"/>
<dbReference type="PANTHER" id="PTHR30588">
    <property type="entry name" value="BRANCHED-CHAIN AMINO ACID TRANSPORT SYSTEM 2 CARRIER PROTEIN"/>
    <property type="match status" value="1"/>
</dbReference>
<feature type="transmembrane region" description="Helical" evidence="9">
    <location>
        <begin position="114"/>
        <end position="134"/>
    </location>
</feature>
<organism evidence="10 11">
    <name type="scientific">Staphylococcus simiae CCM 7213 = CCUG 51256</name>
    <dbReference type="NCBI Taxonomy" id="911238"/>
    <lineage>
        <taxon>Bacteria</taxon>
        <taxon>Bacillati</taxon>
        <taxon>Bacillota</taxon>
        <taxon>Bacilli</taxon>
        <taxon>Bacillales</taxon>
        <taxon>Staphylococcaceae</taxon>
        <taxon>Staphylococcus</taxon>
    </lineage>
</organism>
<dbReference type="PANTHER" id="PTHR30588:SF0">
    <property type="entry name" value="BRANCHED-CHAIN AMINO ACID PERMEASE BRNQ"/>
    <property type="match status" value="1"/>
</dbReference>
<protein>
    <recommendedName>
        <fullName evidence="9">Branched-chain amino acid transport system carrier protein</fullName>
    </recommendedName>
</protein>
<comment type="subcellular location">
    <subcellularLocation>
        <location evidence="1 9">Cell membrane</location>
        <topology evidence="1 9">Multi-pass membrane protein</topology>
    </subcellularLocation>
</comment>
<sequence>MKKQVIISGLMLFSLFFGAGNLIFPPMLGHTAGENMWISMLGFALTGILLPFITVIVVAYYDEGVESVGNRIHPWFGFGFAVVIYMSIGAFYGIPRAANVAYEIGTRNILPIHNQWTLVIFAAIFFAIVYWISLNPSKIVDNLGKLLTPLLLLMVALLSIAVIINPESALGAPHDKYVAHPFVSGSLEGYFTMDLVAALAFSVVIVNGYKFKGMTDRLKILKYVCLSGLISALLLGVIYFALAYVGASTAPGNYKDGTDILTYNSLRVFGSFGDIVFALTVILACLTTCIGLVNACATFTKKHVNKFSYKSFALVFSIIGFLFTTLGLKMILSIAVPLLTLIYPVSIVLVLISFINMFSSFRFSWAYRLATIVTLVISILQILNSFNLLHGFVLNWFKALPLASIDLAWLIPFILFTIIGLIIDFAIKRQPNRTAS</sequence>
<dbReference type="InterPro" id="IPR022324">
    <property type="entry name" value="Bacilysin_exporter_BacE_put"/>
</dbReference>
<evidence type="ECO:0000256" key="4">
    <source>
        <dbReference type="ARBA" id="ARBA00022475"/>
    </source>
</evidence>
<dbReference type="NCBIfam" id="TIGR00796">
    <property type="entry name" value="livcs"/>
    <property type="match status" value="1"/>
</dbReference>
<keyword evidence="6 9" id="KW-0029">Amino-acid transport</keyword>
<feature type="transmembrane region" description="Helical" evidence="9">
    <location>
        <begin position="338"/>
        <end position="358"/>
    </location>
</feature>
<dbReference type="GO" id="GO:0005304">
    <property type="term" value="F:L-valine transmembrane transporter activity"/>
    <property type="evidence" value="ECO:0007669"/>
    <property type="project" value="TreeGrafter"/>
</dbReference>
<feature type="transmembrane region" description="Helical" evidence="9">
    <location>
        <begin position="221"/>
        <end position="245"/>
    </location>
</feature>
<evidence type="ECO:0000256" key="6">
    <source>
        <dbReference type="ARBA" id="ARBA00022970"/>
    </source>
</evidence>
<comment type="similarity">
    <text evidence="2 9">Belongs to the branched chain amino acid transporter family.</text>
</comment>
<keyword evidence="3 9" id="KW-0813">Transport</keyword>
<feature type="transmembrane region" description="Helical" evidence="9">
    <location>
        <begin position="73"/>
        <end position="94"/>
    </location>
</feature>
<feature type="transmembrane region" description="Helical" evidence="9">
    <location>
        <begin position="146"/>
        <end position="164"/>
    </location>
</feature>
<feature type="transmembrane region" description="Helical" evidence="9">
    <location>
        <begin position="407"/>
        <end position="427"/>
    </location>
</feature>
<comment type="function">
    <text evidence="9">Component of the transport system for branched-chain amino acids.</text>
</comment>
<dbReference type="GO" id="GO:0015820">
    <property type="term" value="P:L-leucine transport"/>
    <property type="evidence" value="ECO:0007669"/>
    <property type="project" value="TreeGrafter"/>
</dbReference>
<feature type="transmembrane region" description="Helical" evidence="9">
    <location>
        <begin position="190"/>
        <end position="209"/>
    </location>
</feature>
<dbReference type="EMBL" id="AEUN01000508">
    <property type="protein sequence ID" value="EHJ07026.1"/>
    <property type="molecule type" value="Genomic_DNA"/>
</dbReference>
<evidence type="ECO:0000256" key="8">
    <source>
        <dbReference type="ARBA" id="ARBA00023136"/>
    </source>
</evidence>
<proteinExistence type="inferred from homology"/>
<accession>G5JLA9</accession>
<dbReference type="InterPro" id="IPR004685">
    <property type="entry name" value="Brnchd-chn_aa_trnsp_Livcs"/>
</dbReference>